<dbReference type="GeneID" id="78365330"/>
<dbReference type="RefSeq" id="WP_010754073.1">
    <property type="nucleotide sequence ID" value="NZ_CABJBY010000004.1"/>
</dbReference>
<feature type="transmembrane region" description="Helical" evidence="1">
    <location>
        <begin position="25"/>
        <end position="43"/>
    </location>
</feature>
<protein>
    <submittedName>
        <fullName evidence="2">Phage holin family protein</fullName>
    </submittedName>
</protein>
<evidence type="ECO:0000256" key="1">
    <source>
        <dbReference type="SAM" id="Phobius"/>
    </source>
</evidence>
<keyword evidence="1" id="KW-1133">Transmembrane helix</keyword>
<name>A0AAW8TX81_9ENTE</name>
<dbReference type="PANTHER" id="PTHR37309">
    <property type="entry name" value="SLR0284 PROTEIN"/>
    <property type="match status" value="1"/>
</dbReference>
<keyword evidence="1" id="KW-0472">Membrane</keyword>
<organism evidence="2 3">
    <name type="scientific">Enterococcus asini</name>
    <dbReference type="NCBI Taxonomy" id="57732"/>
    <lineage>
        <taxon>Bacteria</taxon>
        <taxon>Bacillati</taxon>
        <taxon>Bacillota</taxon>
        <taxon>Bacilli</taxon>
        <taxon>Lactobacillales</taxon>
        <taxon>Enterococcaceae</taxon>
        <taxon>Enterococcus</taxon>
    </lineage>
</organism>
<sequence>MTYFQRLVVNTVTFIALTVLMPSQFHVASLLTALIAAFVLSILNGIVRPILVILSLPLNVLSLGLFTFVINGAMLSLTSSLVGANSFGFASFGSALLVAVIMSIVNVIVTEHALDKYNND</sequence>
<keyword evidence="1" id="KW-0812">Transmembrane</keyword>
<proteinExistence type="predicted"/>
<dbReference type="EMBL" id="JARQBJ010000001">
    <property type="protein sequence ID" value="MDT2809286.1"/>
    <property type="molecule type" value="Genomic_DNA"/>
</dbReference>
<gene>
    <name evidence="2" type="ORF">P7H43_02100</name>
</gene>
<dbReference type="Proteomes" id="UP001256711">
    <property type="component" value="Unassembled WGS sequence"/>
</dbReference>
<evidence type="ECO:0000313" key="3">
    <source>
        <dbReference type="Proteomes" id="UP001256711"/>
    </source>
</evidence>
<comment type="caution">
    <text evidence="2">The sequence shown here is derived from an EMBL/GenBank/DDBJ whole genome shotgun (WGS) entry which is preliminary data.</text>
</comment>
<reference evidence="2" key="1">
    <citation type="submission" date="2023-03" db="EMBL/GenBank/DDBJ databases">
        <authorList>
            <person name="Shen W."/>
            <person name="Cai J."/>
        </authorList>
    </citation>
    <scope>NUCLEOTIDE SEQUENCE</scope>
    <source>
        <strain evidence="2">B226-2</strain>
    </source>
</reference>
<feature type="transmembrane region" description="Helical" evidence="1">
    <location>
        <begin position="87"/>
        <end position="109"/>
    </location>
</feature>
<dbReference type="PANTHER" id="PTHR37309:SF1">
    <property type="entry name" value="SLR0284 PROTEIN"/>
    <property type="match status" value="1"/>
</dbReference>
<feature type="transmembrane region" description="Helical" evidence="1">
    <location>
        <begin position="50"/>
        <end position="75"/>
    </location>
</feature>
<dbReference type="InterPro" id="IPR007165">
    <property type="entry name" value="Phage_holin_4_2"/>
</dbReference>
<dbReference type="AlphaFoldDB" id="A0AAW8TX81"/>
<accession>A0AAW8TX81</accession>
<evidence type="ECO:0000313" key="2">
    <source>
        <dbReference type="EMBL" id="MDT2809286.1"/>
    </source>
</evidence>
<dbReference type="Pfam" id="PF04020">
    <property type="entry name" value="Phage_holin_4_2"/>
    <property type="match status" value="1"/>
</dbReference>